<reference evidence="1 2" key="1">
    <citation type="submission" date="2022-05" db="EMBL/GenBank/DDBJ databases">
        <authorList>
            <person name="Zhou X."/>
            <person name="Li K."/>
            <person name="Man Y."/>
        </authorList>
    </citation>
    <scope>NUCLEOTIDE SEQUENCE [LARGE SCALE GENOMIC DNA]</scope>
    <source>
        <strain evidence="1 2">MS405</strain>
    </source>
</reference>
<protein>
    <submittedName>
        <fullName evidence="1">Uncharacterized protein</fullName>
    </submittedName>
</protein>
<name>A0ABY4PV99_9ACTN</name>
<sequence length="305" mass="33541">MDTWQPEPGETLLTRAYVTFATGEATRVRGMRWFRDTERRDIQSELPGWPEGPVYQARSTGGSVARNVGKGGLIALGGAIMAVLSSAGGNVSGGSGPGSGSGTPDEPADEIEDFPVLWAASGSVARTLPWQLDPARSPEKHYRTHAIVTDRRLVIVGFPHSKKNDRLIEDEVLWEVPRSRISRVEPKPFKDGTDVKVIFSDDSWCRLHAVTQEKFTRYLRHPLELIPLDDLTPAQRTTVEAFVAASPASSDAGAPVVSRLPCGHYQISFIRSYEVDSFFGLSENDMTMDAEGAEVECEDRHPDDF</sequence>
<organism evidence="1 2">
    <name type="scientific">Streptomyces durmitorensis</name>
    <dbReference type="NCBI Taxonomy" id="319947"/>
    <lineage>
        <taxon>Bacteria</taxon>
        <taxon>Bacillati</taxon>
        <taxon>Actinomycetota</taxon>
        <taxon>Actinomycetes</taxon>
        <taxon>Kitasatosporales</taxon>
        <taxon>Streptomycetaceae</taxon>
        <taxon>Streptomyces</taxon>
    </lineage>
</organism>
<gene>
    <name evidence="1" type="ORF">M4V62_19020</name>
</gene>
<accession>A0ABY4PV99</accession>
<dbReference type="EMBL" id="CP097289">
    <property type="protein sequence ID" value="UQT57025.1"/>
    <property type="molecule type" value="Genomic_DNA"/>
</dbReference>
<keyword evidence="2" id="KW-1185">Reference proteome</keyword>
<evidence type="ECO:0000313" key="2">
    <source>
        <dbReference type="Proteomes" id="UP000829992"/>
    </source>
</evidence>
<dbReference type="Proteomes" id="UP000829992">
    <property type="component" value="Chromosome"/>
</dbReference>
<proteinExistence type="predicted"/>
<dbReference type="RefSeq" id="WP_249588445.1">
    <property type="nucleotide sequence ID" value="NZ_BAAAQL010000037.1"/>
</dbReference>
<evidence type="ECO:0000313" key="1">
    <source>
        <dbReference type="EMBL" id="UQT57025.1"/>
    </source>
</evidence>